<protein>
    <submittedName>
        <fullName evidence="5">Coiled-coil domain-containing protein 138 isoform X1</fullName>
    </submittedName>
</protein>
<evidence type="ECO:0000313" key="5">
    <source>
        <dbReference type="RefSeq" id="XP_054830881.1"/>
    </source>
</evidence>
<evidence type="ECO:0000256" key="1">
    <source>
        <dbReference type="SAM" id="Coils"/>
    </source>
</evidence>
<dbReference type="Pfam" id="PF21037">
    <property type="entry name" value="CCDC138_cc"/>
    <property type="match status" value="1"/>
</dbReference>
<dbReference type="Gene3D" id="1.20.5.340">
    <property type="match status" value="1"/>
</dbReference>
<name>A0AA97KUG3_EUBMA</name>
<dbReference type="InterPro" id="IPR038798">
    <property type="entry name" value="CCDC138"/>
</dbReference>
<dbReference type="CTD" id="165055"/>
<proteinExistence type="predicted"/>
<evidence type="ECO:0000259" key="2">
    <source>
        <dbReference type="Pfam" id="PF21035"/>
    </source>
</evidence>
<dbReference type="InterPro" id="IPR048751">
    <property type="entry name" value="CCDC138_CC"/>
</dbReference>
<dbReference type="InterPro" id="IPR048750">
    <property type="entry name" value="CCDC138_C"/>
</dbReference>
<dbReference type="PANTHER" id="PTHR34523">
    <property type="entry name" value="COILED-COIL DOMAIN-CONTAINING PROTEIN 138"/>
    <property type="match status" value="1"/>
</dbReference>
<accession>A0AA97KUG3</accession>
<keyword evidence="1" id="KW-0175">Coiled coil</keyword>
<evidence type="ECO:0000313" key="4">
    <source>
        <dbReference type="Proteomes" id="UP001190640"/>
    </source>
</evidence>
<sequence>MASPRERLSSSVERWRRRYLSGEDYSLDTEQTKCKSGKDLISTGKLDSSLDDTISSLLINSSCSKYTYSGRKHNRKCFSDSSMNFKNVSWLVEELDSQCYSSQSNIQPEFIGDSLGSNKVQRTDIDSETDVTLPSSLTVATCRDCVGSGVVRETGTSTLNGESPIPSHLSQIYHELSIIHQKLQQENLTQQEYSLKLEQRERFLAEREALLCKHEAALTKIRGVEEEVRAKLQIIKEQHEAEIQQLSEALKEKTKESKRLRSSFDTLKELNDTLKKQLSDVNEQNKKIEAQSRKVQARLENLQRKHEFLTIQKSKEASHTIQAHKPIKPEKVTGTSKTCKVPLNLHIYELLTVLMDWISDQHLSKLMHEDEKKNICGSTGILSSNRSYTQEKCIKLLPLVAEQLPWMPFVNPNLHMHVVKFIYWAIRQLDDGTQHATMISTMRRLGEDLFKGIVPKGSQYITSEHATDLKPKTATFFKSGSLPLRVVSTLIIIKTVTQADYIAQAFDTLCLDLKTDEGKALFLDYQAVPVILSHIKISSRGLLSNAIDSLLQMTTESRFLHQFLEACSNESFFRTCSVLLRNSKLDIPVLEKLSILLQKLSKIKSNKKMFELFTIHLMIQELQRTTHPEHAFLCINLNSILFNLGLIKGNPLANSLNTSQ</sequence>
<dbReference type="PANTHER" id="PTHR34523:SF1">
    <property type="entry name" value="COILED-COIL DOMAIN-CONTAINING PROTEIN 138"/>
    <property type="match status" value="1"/>
</dbReference>
<dbReference type="RefSeq" id="XP_054830881.1">
    <property type="nucleotide sequence ID" value="XM_054974906.1"/>
</dbReference>
<gene>
    <name evidence="5" type="primary">CCDC138</name>
</gene>
<feature type="domain" description="Coiled-coil" evidence="2">
    <location>
        <begin position="354"/>
        <end position="644"/>
    </location>
</feature>
<dbReference type="GeneID" id="129326637"/>
<evidence type="ECO:0000259" key="3">
    <source>
        <dbReference type="Pfam" id="PF21037"/>
    </source>
</evidence>
<feature type="coiled-coil region" evidence="1">
    <location>
        <begin position="229"/>
        <end position="312"/>
    </location>
</feature>
<dbReference type="Proteomes" id="UP001190640">
    <property type="component" value="Chromosome 3"/>
</dbReference>
<feature type="domain" description="Coiled-coil-domain-containing protein 138 coiled-coil" evidence="3">
    <location>
        <begin position="255"/>
        <end position="313"/>
    </location>
</feature>
<dbReference type="KEGG" id="emc:129326637"/>
<reference evidence="5" key="1">
    <citation type="submission" date="2025-08" db="UniProtKB">
        <authorList>
            <consortium name="RefSeq"/>
        </authorList>
    </citation>
    <scope>IDENTIFICATION</scope>
    <source>
        <tissue evidence="5">Blood</tissue>
    </source>
</reference>
<organism evidence="4 5">
    <name type="scientific">Eublepharis macularius</name>
    <name type="common">Leopard gecko</name>
    <name type="synonym">Cyrtodactylus macularius</name>
    <dbReference type="NCBI Taxonomy" id="481883"/>
    <lineage>
        <taxon>Eukaryota</taxon>
        <taxon>Metazoa</taxon>
        <taxon>Chordata</taxon>
        <taxon>Craniata</taxon>
        <taxon>Vertebrata</taxon>
        <taxon>Euteleostomi</taxon>
        <taxon>Lepidosauria</taxon>
        <taxon>Squamata</taxon>
        <taxon>Bifurcata</taxon>
        <taxon>Gekkota</taxon>
        <taxon>Eublepharidae</taxon>
        <taxon>Eublepharinae</taxon>
        <taxon>Eublepharis</taxon>
    </lineage>
</organism>
<dbReference type="Pfam" id="PF21035">
    <property type="entry name" value="CCDC138_C"/>
    <property type="match status" value="1"/>
</dbReference>
<dbReference type="AlphaFoldDB" id="A0AA97KUG3"/>
<keyword evidence="4" id="KW-1185">Reference proteome</keyword>